<sequence>MAFDQTLEGQLYLGVDGGGSKCRATLYNHRLEVLGTGVAGRANPLFGLEQTFESILASTELALKDAGLSLRDAGSLVAGLGLAGVNVPRLLADVQGWQHPFKAMYVTSDLHTACIGAHQGADGAVIITGTGSCGYVHVGDDSLSLGGHGFALGDKGSGAWMGLRAAEHVLLHLDGFAKPSALTERLFANLGVNDALGIVENLAGRSSSCYAKLAREVLAAADEGDEVAKAIMQEGAAYISEMARKLFALNPSRFSMIGGLAEPLAKWLDKDVTARLEPTLAAPEMGAVLFAIQQHTKQSAA</sequence>
<organism evidence="2 3">
    <name type="scientific">Shewanella zhuhaiensis</name>
    <dbReference type="NCBI Taxonomy" id="2919576"/>
    <lineage>
        <taxon>Bacteria</taxon>
        <taxon>Pseudomonadati</taxon>
        <taxon>Pseudomonadota</taxon>
        <taxon>Gammaproteobacteria</taxon>
        <taxon>Alteromonadales</taxon>
        <taxon>Shewanellaceae</taxon>
        <taxon>Shewanella</taxon>
    </lineage>
</organism>
<comment type="caution">
    <text evidence="2">The sequence shown here is derived from an EMBL/GenBank/DDBJ whole genome shotgun (WGS) entry which is preliminary data.</text>
</comment>
<dbReference type="PANTHER" id="PTHR43190:SF3">
    <property type="entry name" value="N-ACETYL-D-GLUCOSAMINE KINASE"/>
    <property type="match status" value="1"/>
</dbReference>
<feature type="domain" description="ATPase BadF/BadG/BcrA/BcrD type" evidence="1">
    <location>
        <begin position="13"/>
        <end position="291"/>
    </location>
</feature>
<dbReference type="Gene3D" id="3.30.420.40">
    <property type="match status" value="2"/>
</dbReference>
<keyword evidence="3" id="KW-1185">Reference proteome</keyword>
<dbReference type="PANTHER" id="PTHR43190">
    <property type="entry name" value="N-ACETYL-D-GLUCOSAMINE KINASE"/>
    <property type="match status" value="1"/>
</dbReference>
<dbReference type="Pfam" id="PF01869">
    <property type="entry name" value="BcrAD_BadFG"/>
    <property type="match status" value="1"/>
</dbReference>
<proteinExistence type="predicted"/>
<gene>
    <name evidence="2" type="ORF">MJ923_03320</name>
</gene>
<evidence type="ECO:0000313" key="2">
    <source>
        <dbReference type="EMBL" id="MCH4293337.1"/>
    </source>
</evidence>
<dbReference type="CDD" id="cd24082">
    <property type="entry name" value="ASKHA_NBD_GspK-like"/>
    <property type="match status" value="1"/>
</dbReference>
<dbReference type="RefSeq" id="WP_240589894.1">
    <property type="nucleotide sequence ID" value="NZ_JAKUDL010000001.1"/>
</dbReference>
<protein>
    <submittedName>
        <fullName evidence="2">ATPase</fullName>
    </submittedName>
</protein>
<name>A0AAJ1BEN8_9GAMM</name>
<evidence type="ECO:0000259" key="1">
    <source>
        <dbReference type="Pfam" id="PF01869"/>
    </source>
</evidence>
<dbReference type="NCBIfam" id="NF046058">
    <property type="entry name" value="NagK_SO3507"/>
    <property type="match status" value="1"/>
</dbReference>
<dbReference type="InterPro" id="IPR002731">
    <property type="entry name" value="ATPase_BadF"/>
</dbReference>
<reference evidence="2 3" key="1">
    <citation type="submission" date="2022-02" db="EMBL/GenBank/DDBJ databases">
        <title>The genome sequence of Shewanella sp. 3B26.</title>
        <authorList>
            <person name="Du J."/>
        </authorList>
    </citation>
    <scope>NUCLEOTIDE SEQUENCE [LARGE SCALE GENOMIC DNA]</scope>
    <source>
        <strain evidence="2 3">3B26</strain>
    </source>
</reference>
<dbReference type="InterPro" id="IPR052519">
    <property type="entry name" value="Euk-type_GlcNAc_Kinase"/>
</dbReference>
<evidence type="ECO:0000313" key="3">
    <source>
        <dbReference type="Proteomes" id="UP001297581"/>
    </source>
</evidence>
<dbReference type="EMBL" id="JAKUDL010000001">
    <property type="protein sequence ID" value="MCH4293337.1"/>
    <property type="molecule type" value="Genomic_DNA"/>
</dbReference>
<dbReference type="Proteomes" id="UP001297581">
    <property type="component" value="Unassembled WGS sequence"/>
</dbReference>
<dbReference type="SUPFAM" id="SSF53067">
    <property type="entry name" value="Actin-like ATPase domain"/>
    <property type="match status" value="2"/>
</dbReference>
<dbReference type="AlphaFoldDB" id="A0AAJ1BEN8"/>
<dbReference type="InterPro" id="IPR043129">
    <property type="entry name" value="ATPase_NBD"/>
</dbReference>
<accession>A0AAJ1BEN8</accession>